<organism evidence="1 2">
    <name type="scientific">Ascaris lumbricoides</name>
    <name type="common">Giant roundworm</name>
    <dbReference type="NCBI Taxonomy" id="6252"/>
    <lineage>
        <taxon>Eukaryota</taxon>
        <taxon>Metazoa</taxon>
        <taxon>Ecdysozoa</taxon>
        <taxon>Nematoda</taxon>
        <taxon>Chromadorea</taxon>
        <taxon>Rhabditida</taxon>
        <taxon>Spirurina</taxon>
        <taxon>Ascaridomorpha</taxon>
        <taxon>Ascaridoidea</taxon>
        <taxon>Ascarididae</taxon>
        <taxon>Ascaris</taxon>
    </lineage>
</organism>
<sequence>MNKINEFTCLRICLKSFKRRREVSDSPAHPNRNPPVKVAIPAHIPKIEK</sequence>
<reference evidence="2" key="1">
    <citation type="submission" date="2017-02" db="UniProtKB">
        <authorList>
            <consortium name="WormBaseParasite"/>
        </authorList>
    </citation>
    <scope>IDENTIFICATION</scope>
</reference>
<keyword evidence="1" id="KW-1185">Reference proteome</keyword>
<dbReference type="AlphaFoldDB" id="A0A0M3HFQ9"/>
<dbReference type="WBParaSite" id="ALUE_0000035401-mRNA-1">
    <property type="protein sequence ID" value="ALUE_0000035401-mRNA-1"/>
    <property type="gene ID" value="ALUE_0000035401"/>
</dbReference>
<protein>
    <submittedName>
        <fullName evidence="2">Uncharacterized protein</fullName>
    </submittedName>
</protein>
<evidence type="ECO:0000313" key="1">
    <source>
        <dbReference type="Proteomes" id="UP000036681"/>
    </source>
</evidence>
<proteinExistence type="predicted"/>
<accession>A0A0M3HFQ9</accession>
<name>A0A0M3HFQ9_ASCLU</name>
<evidence type="ECO:0000313" key="2">
    <source>
        <dbReference type="WBParaSite" id="ALUE_0000035401-mRNA-1"/>
    </source>
</evidence>
<dbReference type="Proteomes" id="UP000036681">
    <property type="component" value="Unplaced"/>
</dbReference>